<organism evidence="1 2">
    <name type="scientific">Ataeniobius toweri</name>
    <dbReference type="NCBI Taxonomy" id="208326"/>
    <lineage>
        <taxon>Eukaryota</taxon>
        <taxon>Metazoa</taxon>
        <taxon>Chordata</taxon>
        <taxon>Craniata</taxon>
        <taxon>Vertebrata</taxon>
        <taxon>Euteleostomi</taxon>
        <taxon>Actinopterygii</taxon>
        <taxon>Neopterygii</taxon>
        <taxon>Teleostei</taxon>
        <taxon>Neoteleostei</taxon>
        <taxon>Acanthomorphata</taxon>
        <taxon>Ovalentaria</taxon>
        <taxon>Atherinomorphae</taxon>
        <taxon>Cyprinodontiformes</taxon>
        <taxon>Goodeidae</taxon>
        <taxon>Ataeniobius</taxon>
    </lineage>
</organism>
<sequence>MASVEVKVNPPVSFDFSRDRLRTLHRQRLLIWAHSQPASTLPPTYSLFHCSLWQVVGFSHLHTIFFHAVSLRLCHQTMMLSLRLTTLKICNA</sequence>
<keyword evidence="2" id="KW-1185">Reference proteome</keyword>
<proteinExistence type="predicted"/>
<dbReference type="EMBL" id="JAHUTI010070409">
    <property type="protein sequence ID" value="MED6255138.1"/>
    <property type="molecule type" value="Genomic_DNA"/>
</dbReference>
<protein>
    <submittedName>
        <fullName evidence="1">Uncharacterized protein</fullName>
    </submittedName>
</protein>
<name>A0ABU7BX35_9TELE</name>
<accession>A0ABU7BX35</accession>
<gene>
    <name evidence="1" type="ORF">ATANTOWER_005152</name>
</gene>
<evidence type="ECO:0000313" key="2">
    <source>
        <dbReference type="Proteomes" id="UP001345963"/>
    </source>
</evidence>
<comment type="caution">
    <text evidence="1">The sequence shown here is derived from an EMBL/GenBank/DDBJ whole genome shotgun (WGS) entry which is preliminary data.</text>
</comment>
<dbReference type="Proteomes" id="UP001345963">
    <property type="component" value="Unassembled WGS sequence"/>
</dbReference>
<reference evidence="1 2" key="1">
    <citation type="submission" date="2021-07" db="EMBL/GenBank/DDBJ databases">
        <authorList>
            <person name="Palmer J.M."/>
        </authorList>
    </citation>
    <scope>NUCLEOTIDE SEQUENCE [LARGE SCALE GENOMIC DNA]</scope>
    <source>
        <strain evidence="1 2">AT_MEX2019</strain>
        <tissue evidence="1">Muscle</tissue>
    </source>
</reference>
<evidence type="ECO:0000313" key="1">
    <source>
        <dbReference type="EMBL" id="MED6255138.1"/>
    </source>
</evidence>